<evidence type="ECO:0000313" key="2">
    <source>
        <dbReference type="Proteomes" id="UP000632138"/>
    </source>
</evidence>
<dbReference type="Pfam" id="PF00805">
    <property type="entry name" value="Pentapeptide"/>
    <property type="match status" value="1"/>
</dbReference>
<organism evidence="1 2">
    <name type="scientific">Paractinoplanes ovalisporus</name>
    <dbReference type="NCBI Taxonomy" id="2810368"/>
    <lineage>
        <taxon>Bacteria</taxon>
        <taxon>Bacillati</taxon>
        <taxon>Actinomycetota</taxon>
        <taxon>Actinomycetes</taxon>
        <taxon>Micromonosporales</taxon>
        <taxon>Micromonosporaceae</taxon>
        <taxon>Paractinoplanes</taxon>
    </lineage>
</organism>
<dbReference type="PANTHER" id="PTHR14136:SF17">
    <property type="entry name" value="BTB_POZ DOMAIN-CONTAINING PROTEIN KCTD9"/>
    <property type="match status" value="1"/>
</dbReference>
<dbReference type="Proteomes" id="UP000632138">
    <property type="component" value="Unassembled WGS sequence"/>
</dbReference>
<proteinExistence type="predicted"/>
<keyword evidence="2" id="KW-1185">Reference proteome</keyword>
<dbReference type="PANTHER" id="PTHR14136">
    <property type="entry name" value="BTB_POZ DOMAIN-CONTAINING PROTEIN KCTD9"/>
    <property type="match status" value="1"/>
</dbReference>
<protein>
    <submittedName>
        <fullName evidence="1">Pentapeptide repeat-containing protein</fullName>
    </submittedName>
</protein>
<comment type="caution">
    <text evidence="1">The sequence shown here is derived from an EMBL/GenBank/DDBJ whole genome shotgun (WGS) entry which is preliminary data.</text>
</comment>
<dbReference type="InterPro" id="IPR051082">
    <property type="entry name" value="Pentapeptide-BTB/POZ_domain"/>
</dbReference>
<evidence type="ECO:0000313" key="1">
    <source>
        <dbReference type="EMBL" id="MBM2621107.1"/>
    </source>
</evidence>
<dbReference type="SUPFAM" id="SSF141571">
    <property type="entry name" value="Pentapeptide repeat-like"/>
    <property type="match status" value="1"/>
</dbReference>
<dbReference type="Gene3D" id="2.160.20.80">
    <property type="entry name" value="E3 ubiquitin-protein ligase SopA"/>
    <property type="match status" value="1"/>
</dbReference>
<sequence>MAERDLRADCARCSGLCCVAPAFAKSSDFAINKPAGTPCRNLGDDFRCTIHDRLDSSGFHGCVVFDCFGAGQRLTQETFGGADWRQPGLAGPMFMTLPIMRQLHELMWYVTEALKLDEAEPVHPELRDALAETDHLAAGSPAELRTLDLDAHRHRVNPLLQRASELARASIPKKKDHRGANLIGKRLRGARLRGASFRGALLIGADLRDADLRRADFTGADVRGADLRGADLTGVLFFTESQRKAAVVSGG</sequence>
<name>A0ABS2AMM7_9ACTN</name>
<dbReference type="InterPro" id="IPR001646">
    <property type="entry name" value="5peptide_repeat"/>
</dbReference>
<reference evidence="1 2" key="1">
    <citation type="submission" date="2021-01" db="EMBL/GenBank/DDBJ databases">
        <title>Actinoplanes sp. nov. LDG1-06 isolated from lichen.</title>
        <authorList>
            <person name="Saeng-In P."/>
            <person name="Phongsopitanun W."/>
            <person name="Kanchanasin P."/>
            <person name="Yuki M."/>
            <person name="Kudo T."/>
            <person name="Ohkuma M."/>
            <person name="Tanasupawat S."/>
        </authorList>
    </citation>
    <scope>NUCLEOTIDE SEQUENCE [LARGE SCALE GENOMIC DNA]</scope>
    <source>
        <strain evidence="1 2">LDG1-06</strain>
    </source>
</reference>
<dbReference type="EMBL" id="JAENHP010000018">
    <property type="protein sequence ID" value="MBM2621107.1"/>
    <property type="molecule type" value="Genomic_DNA"/>
</dbReference>
<gene>
    <name evidence="1" type="ORF">JIG36_36965</name>
</gene>
<accession>A0ABS2AMM7</accession>